<dbReference type="RefSeq" id="WP_148597278.1">
    <property type="nucleotide sequence ID" value="NZ_CP042997.1"/>
</dbReference>
<evidence type="ECO:0000256" key="2">
    <source>
        <dbReference type="SAM" id="Phobius"/>
    </source>
</evidence>
<evidence type="ECO:0000313" key="4">
    <source>
        <dbReference type="Proteomes" id="UP000324233"/>
    </source>
</evidence>
<keyword evidence="2" id="KW-0812">Transmembrane</keyword>
<keyword evidence="2" id="KW-1133">Transmembrane helix</keyword>
<sequence length="94" mass="9767">MTATALELIVMPVFWCFLYSLAVGFVLSKLIAGVTFAATRLHATTRGRTAGGPDWSIGDAGLGGYDRRSSLAASTTRPGAGRSRRSDSTACAGL</sequence>
<proteinExistence type="predicted"/>
<feature type="transmembrane region" description="Helical" evidence="2">
    <location>
        <begin position="12"/>
        <end position="38"/>
    </location>
</feature>
<reference evidence="3 4" key="1">
    <citation type="submission" date="2019-08" db="EMBL/GenBank/DDBJ databases">
        <title>Deep-cultivation of Planctomycetes and their phenomic and genomic characterization uncovers novel biology.</title>
        <authorList>
            <person name="Wiegand S."/>
            <person name="Jogler M."/>
            <person name="Boedeker C."/>
            <person name="Pinto D."/>
            <person name="Vollmers J."/>
            <person name="Rivas-Marin E."/>
            <person name="Kohn T."/>
            <person name="Peeters S.H."/>
            <person name="Heuer A."/>
            <person name="Rast P."/>
            <person name="Oberbeckmann S."/>
            <person name="Bunk B."/>
            <person name="Jeske O."/>
            <person name="Meyerdierks A."/>
            <person name="Storesund J.E."/>
            <person name="Kallscheuer N."/>
            <person name="Luecker S."/>
            <person name="Lage O.M."/>
            <person name="Pohl T."/>
            <person name="Merkel B.J."/>
            <person name="Hornburger P."/>
            <person name="Mueller R.-W."/>
            <person name="Bruemmer F."/>
            <person name="Labrenz M."/>
            <person name="Spormann A.M."/>
            <person name="Op den Camp H."/>
            <person name="Overmann J."/>
            <person name="Amann R."/>
            <person name="Jetten M.S.M."/>
            <person name="Mascher T."/>
            <person name="Medema M.H."/>
            <person name="Devos D.P."/>
            <person name="Kaster A.-K."/>
            <person name="Ovreas L."/>
            <person name="Rohde M."/>
            <person name="Galperin M.Y."/>
            <person name="Jogler C."/>
        </authorList>
    </citation>
    <scope>NUCLEOTIDE SEQUENCE [LARGE SCALE GENOMIC DNA]</scope>
    <source>
        <strain evidence="3 4">OJF2</strain>
    </source>
</reference>
<dbReference type="EMBL" id="CP042997">
    <property type="protein sequence ID" value="QEH37757.1"/>
    <property type="molecule type" value="Genomic_DNA"/>
</dbReference>
<dbReference type="Proteomes" id="UP000324233">
    <property type="component" value="Chromosome"/>
</dbReference>
<feature type="region of interest" description="Disordered" evidence="1">
    <location>
        <begin position="69"/>
        <end position="94"/>
    </location>
</feature>
<keyword evidence="2" id="KW-0472">Membrane</keyword>
<keyword evidence="4" id="KW-1185">Reference proteome</keyword>
<dbReference type="KEGG" id="agv:OJF2_63480"/>
<organism evidence="3 4">
    <name type="scientific">Aquisphaera giovannonii</name>
    <dbReference type="NCBI Taxonomy" id="406548"/>
    <lineage>
        <taxon>Bacteria</taxon>
        <taxon>Pseudomonadati</taxon>
        <taxon>Planctomycetota</taxon>
        <taxon>Planctomycetia</taxon>
        <taxon>Isosphaerales</taxon>
        <taxon>Isosphaeraceae</taxon>
        <taxon>Aquisphaera</taxon>
    </lineage>
</organism>
<accession>A0A5B9WB86</accession>
<dbReference type="AlphaFoldDB" id="A0A5B9WB86"/>
<evidence type="ECO:0000313" key="3">
    <source>
        <dbReference type="EMBL" id="QEH37757.1"/>
    </source>
</evidence>
<name>A0A5B9WB86_9BACT</name>
<protein>
    <submittedName>
        <fullName evidence="3">Uncharacterized protein</fullName>
    </submittedName>
</protein>
<gene>
    <name evidence="3" type="ORF">OJF2_63480</name>
</gene>
<evidence type="ECO:0000256" key="1">
    <source>
        <dbReference type="SAM" id="MobiDB-lite"/>
    </source>
</evidence>